<dbReference type="RefSeq" id="WP_008478085.1">
    <property type="nucleotide sequence ID" value="NZ_CAGS01000238.1"/>
</dbReference>
<dbReference type="OrthoDB" id="9802794at2"/>
<evidence type="ECO:0000313" key="4">
    <source>
        <dbReference type="EMBL" id="CCF84156.1"/>
    </source>
</evidence>
<accession>I4EHJ4</accession>
<evidence type="ECO:0000256" key="1">
    <source>
        <dbReference type="ARBA" id="ARBA00022679"/>
    </source>
</evidence>
<evidence type="ECO:0000256" key="2">
    <source>
        <dbReference type="ARBA" id="ARBA00022695"/>
    </source>
</evidence>
<dbReference type="InterPro" id="IPR014729">
    <property type="entry name" value="Rossmann-like_a/b/a_fold"/>
</dbReference>
<keyword evidence="2" id="KW-0548">Nucleotidyltransferase</keyword>
<sequence>MGQVIPFEQLPLLGDRLRAEGKRVVFTNGHFDLLHIGHLRYLQAAAALGDALIVGLNDDASTTRRKGPSRPILPEAERAELVAGLACVDYATIFHDDTAARAIAMLRPDIYVKGGDYAVNDAELAAGKLPLPEAELVRDYGGEVRTIPLVPGASTTEIERRIIERIRDAEQRQP</sequence>
<dbReference type="GO" id="GO:0016779">
    <property type="term" value="F:nucleotidyltransferase activity"/>
    <property type="evidence" value="ECO:0007669"/>
    <property type="project" value="UniProtKB-KW"/>
</dbReference>
<name>I4EHJ4_9BACT</name>
<dbReference type="Proteomes" id="UP000004221">
    <property type="component" value="Unassembled WGS sequence"/>
</dbReference>
<feature type="domain" description="Cytidyltransferase-like" evidence="3">
    <location>
        <begin position="27"/>
        <end position="128"/>
    </location>
</feature>
<comment type="caution">
    <text evidence="4">The sequence shown here is derived from an EMBL/GenBank/DDBJ whole genome shotgun (WGS) entry which is preliminary data.</text>
</comment>
<dbReference type="InterPro" id="IPR004821">
    <property type="entry name" value="Cyt_trans-like"/>
</dbReference>
<dbReference type="PANTHER" id="PTHR43793:SF2">
    <property type="entry name" value="BIFUNCTIONAL PROTEIN HLDE"/>
    <property type="match status" value="1"/>
</dbReference>
<dbReference type="InterPro" id="IPR050385">
    <property type="entry name" value="Archaeal_FAD_synthase"/>
</dbReference>
<keyword evidence="5" id="KW-1185">Reference proteome</keyword>
<dbReference type="Pfam" id="PF01467">
    <property type="entry name" value="CTP_transf_like"/>
    <property type="match status" value="1"/>
</dbReference>
<dbReference type="AlphaFoldDB" id="I4EHJ4"/>
<dbReference type="PANTHER" id="PTHR43793">
    <property type="entry name" value="FAD SYNTHASE"/>
    <property type="match status" value="1"/>
</dbReference>
<dbReference type="EMBL" id="CAGS01000238">
    <property type="protein sequence ID" value="CCF84156.1"/>
    <property type="molecule type" value="Genomic_DNA"/>
</dbReference>
<reference evidence="4 5" key="1">
    <citation type="journal article" date="2012" name="ISME J.">
        <title>Nitrification expanded: discovery, physiology and genomics of a nitrite-oxidizing bacterium from the phylum Chloroflexi.</title>
        <authorList>
            <person name="Sorokin D.Y."/>
            <person name="Lucker S."/>
            <person name="Vejmelkova D."/>
            <person name="Kostrikina N.A."/>
            <person name="Kleerebezem R."/>
            <person name="Rijpstra W.I."/>
            <person name="Damste J.S."/>
            <person name="Le Paslier D."/>
            <person name="Muyzer G."/>
            <person name="Wagner M."/>
            <person name="van Loosdrecht M.C."/>
            <person name="Daims H."/>
        </authorList>
    </citation>
    <scope>NUCLEOTIDE SEQUENCE [LARGE SCALE GENOMIC DNA]</scope>
    <source>
        <strain evidence="5">none</strain>
    </source>
</reference>
<protein>
    <submittedName>
        <fullName evidence="4">Cytidyltransferase-related domain protein</fullName>
    </submittedName>
</protein>
<proteinExistence type="predicted"/>
<gene>
    <name evidence="4" type="ORF">NITHO_3120018</name>
</gene>
<dbReference type="NCBIfam" id="TIGR00125">
    <property type="entry name" value="cyt_tran_rel"/>
    <property type="match status" value="1"/>
</dbReference>
<keyword evidence="1 4" id="KW-0808">Transferase</keyword>
<evidence type="ECO:0000313" key="5">
    <source>
        <dbReference type="Proteomes" id="UP000004221"/>
    </source>
</evidence>
<evidence type="ECO:0000259" key="3">
    <source>
        <dbReference type="Pfam" id="PF01467"/>
    </source>
</evidence>
<dbReference type="Gene3D" id="3.40.50.620">
    <property type="entry name" value="HUPs"/>
    <property type="match status" value="1"/>
</dbReference>
<dbReference type="SUPFAM" id="SSF52374">
    <property type="entry name" value="Nucleotidylyl transferase"/>
    <property type="match status" value="1"/>
</dbReference>
<organism evidence="4 5">
    <name type="scientific">Nitrolancea hollandica Lb</name>
    <dbReference type="NCBI Taxonomy" id="1129897"/>
    <lineage>
        <taxon>Bacteria</taxon>
        <taxon>Pseudomonadati</taxon>
        <taxon>Thermomicrobiota</taxon>
        <taxon>Thermomicrobia</taxon>
        <taxon>Sphaerobacterales</taxon>
        <taxon>Sphaerobacterineae</taxon>
        <taxon>Sphaerobacteraceae</taxon>
        <taxon>Nitrolancea</taxon>
    </lineage>
</organism>